<reference evidence="1" key="1">
    <citation type="submission" date="2014-11" db="EMBL/GenBank/DDBJ databases">
        <authorList>
            <person name="Amaro Gonzalez C."/>
        </authorList>
    </citation>
    <scope>NUCLEOTIDE SEQUENCE</scope>
</reference>
<name>A0A0E9W027_ANGAN</name>
<evidence type="ECO:0000313" key="1">
    <source>
        <dbReference type="EMBL" id="JAH82900.1"/>
    </source>
</evidence>
<organism evidence="1">
    <name type="scientific">Anguilla anguilla</name>
    <name type="common">European freshwater eel</name>
    <name type="synonym">Muraena anguilla</name>
    <dbReference type="NCBI Taxonomy" id="7936"/>
    <lineage>
        <taxon>Eukaryota</taxon>
        <taxon>Metazoa</taxon>
        <taxon>Chordata</taxon>
        <taxon>Craniata</taxon>
        <taxon>Vertebrata</taxon>
        <taxon>Euteleostomi</taxon>
        <taxon>Actinopterygii</taxon>
        <taxon>Neopterygii</taxon>
        <taxon>Teleostei</taxon>
        <taxon>Anguilliformes</taxon>
        <taxon>Anguillidae</taxon>
        <taxon>Anguilla</taxon>
    </lineage>
</organism>
<dbReference type="EMBL" id="GBXM01025677">
    <property type="protein sequence ID" value="JAH82900.1"/>
    <property type="molecule type" value="Transcribed_RNA"/>
</dbReference>
<proteinExistence type="predicted"/>
<reference evidence="1" key="2">
    <citation type="journal article" date="2015" name="Fish Shellfish Immunol.">
        <title>Early steps in the European eel (Anguilla anguilla)-Vibrio vulnificus interaction in the gills: Role of the RtxA13 toxin.</title>
        <authorList>
            <person name="Callol A."/>
            <person name="Pajuelo D."/>
            <person name="Ebbesson L."/>
            <person name="Teles M."/>
            <person name="MacKenzie S."/>
            <person name="Amaro C."/>
        </authorList>
    </citation>
    <scope>NUCLEOTIDE SEQUENCE</scope>
</reference>
<protein>
    <submittedName>
        <fullName evidence="1">Uncharacterized protein</fullName>
    </submittedName>
</protein>
<accession>A0A0E9W027</accession>
<sequence length="30" mass="3490">MNYTIVATVIVHCQQPRFYGKVSMHPLKNN</sequence>
<dbReference type="AlphaFoldDB" id="A0A0E9W027"/>